<dbReference type="InterPro" id="IPR050534">
    <property type="entry name" value="Coronavir_polyprotein_1ab"/>
</dbReference>
<dbReference type="OrthoDB" id="6513042at2759"/>
<organism evidence="7 8">
    <name type="scientific">Ophiocordyceps camponoti-rufipedis</name>
    <dbReference type="NCBI Taxonomy" id="2004952"/>
    <lineage>
        <taxon>Eukaryota</taxon>
        <taxon>Fungi</taxon>
        <taxon>Dikarya</taxon>
        <taxon>Ascomycota</taxon>
        <taxon>Pezizomycotina</taxon>
        <taxon>Sordariomycetes</taxon>
        <taxon>Hypocreomycetidae</taxon>
        <taxon>Hypocreales</taxon>
        <taxon>Ophiocordycipitaceae</taxon>
        <taxon>Ophiocordyceps</taxon>
    </lineage>
</organism>
<dbReference type="AlphaFoldDB" id="A0A2C5YSK0"/>
<evidence type="ECO:0000256" key="5">
    <source>
        <dbReference type="SAM" id="MobiDB-lite"/>
    </source>
</evidence>
<keyword evidence="2" id="KW-0378">Hydrolase</keyword>
<dbReference type="Pfam" id="PF13087">
    <property type="entry name" value="AAA_12"/>
    <property type="match status" value="1"/>
</dbReference>
<dbReference type="SUPFAM" id="SSF52540">
    <property type="entry name" value="P-loop containing nucleoside triphosphate hydrolases"/>
    <property type="match status" value="1"/>
</dbReference>
<dbReference type="Proteomes" id="UP000226431">
    <property type="component" value="Unassembled WGS sequence"/>
</dbReference>
<dbReference type="STRING" id="2004952.A0A2C5YSK0"/>
<name>A0A2C5YSK0_9HYPO</name>
<dbReference type="EMBL" id="NJES01000003">
    <property type="protein sequence ID" value="PHH81078.1"/>
    <property type="molecule type" value="Genomic_DNA"/>
</dbReference>
<dbReference type="PANTHER" id="PTHR43788">
    <property type="entry name" value="DNA2/NAM7 HELICASE FAMILY MEMBER"/>
    <property type="match status" value="1"/>
</dbReference>
<evidence type="ECO:0000259" key="6">
    <source>
        <dbReference type="Pfam" id="PF13087"/>
    </source>
</evidence>
<evidence type="ECO:0000313" key="8">
    <source>
        <dbReference type="Proteomes" id="UP000226431"/>
    </source>
</evidence>
<sequence length="1063" mass="118247">MTSTGATLPVVSANPGSVEGHQTLSKPAALVLSGADGLILLGGRNIGIDTEVNFVIKSLATPGSDPWIGFEISIPRAPIDTLENEGFGVSHWPDPLKNTCKPVSAQDRRLRVKFPRHGVDVDVYEASSEVKNLFPNRDVRSIAEFKLREGSSVFVEGWALPFHNPNNNSWVNDNGPWIGDYSLLDVLQQRHFFFASRLFANFLNASLDLSRLPPPLTLPFGPDLLDKTGFIQVADANKGQQFPPTWVFPSDDVHVSYLIYSEILDELWLARAADEIRRISFRAHFIKDESCLEPSNSRFFAVLPTPNEFVGKFRAVWQRSLVGFKLHIFRNREDNQPVQWKAAFVEHAQTVLPDRSFAPNEMVILVDRSDAEFPLAIFENRDDADAAFEYNANKWNLVALNFDSEMRDSFRKAEAALAFLPSALPTNPRTFGLSDDNMDPAVLKSRLKFRMALHRDLMRGGGFWSSLREKAMDDMNESMSSLQLENGGRSTSLPSLPVENYLEGATSEFIDALLQEVLPEDRRRLRGYLSARTLGLSLVTGGPGFGKTTTLCLFIVALLRRYGHVLCVTVNEAALDILASRLDEVFARVLERHNAAAAQSFPPPLFVRPLPMQEELATLLELLKNPRTMDEPEVTTPNLSLAYWFLVVFQSRHVYVTKEPSSVKEIRRTLSTMPVTAKLRALVAGTLSWDEYEKTATQGNEFETVFRVILQNAQCLACTPAQACQGDLKMWKNTRARAIAVDEAGSMTRADLLSVWGNTLLPCVLAGDDTQSAPMKSLLEKDADDFFVNRLALNGRISPLLFLKASGWPVYRLRRQLRMARGLFDICHKGIYANVPLEYGSESDIDLPRHAPGRALETFMKGKFPDLESETGLLLPICVHVQGTKCLKDRVTSAFRNEEMVRKALDLLVELVEGSSVNASHLVAVSPYKADVALINEIVESEPEYAALSTMPATNSDSFHGREGDIVCVFLTACTGYGSPVLKDNDQMSLLLSRPRSGLLIFGDIEVSFMRESKAKKRNRMAADMFKDGFLAGVKKSLWQSGRGVSLSVESGGDVEDDEQLDL</sequence>
<dbReference type="GO" id="GO:0043139">
    <property type="term" value="F:5'-3' DNA helicase activity"/>
    <property type="evidence" value="ECO:0007669"/>
    <property type="project" value="TreeGrafter"/>
</dbReference>
<reference evidence="7 8" key="1">
    <citation type="submission" date="2017-06" db="EMBL/GenBank/DDBJ databases">
        <title>Ant-infecting Ophiocordyceps genomes reveal a high diversity of potential behavioral manipulation genes and a possible major role for enterotoxins.</title>
        <authorList>
            <person name="De Bekker C."/>
            <person name="Evans H.C."/>
            <person name="Brachmann A."/>
            <person name="Hughes D.P."/>
        </authorList>
    </citation>
    <scope>NUCLEOTIDE SEQUENCE [LARGE SCALE GENOMIC DNA]</scope>
    <source>
        <strain evidence="7 8">Map16</strain>
    </source>
</reference>
<evidence type="ECO:0000256" key="4">
    <source>
        <dbReference type="ARBA" id="ARBA00022840"/>
    </source>
</evidence>
<dbReference type="PANTHER" id="PTHR43788:SF8">
    <property type="entry name" value="DNA-BINDING PROTEIN SMUBP-2"/>
    <property type="match status" value="1"/>
</dbReference>
<gene>
    <name evidence="7" type="ORF">CDD80_3360</name>
</gene>
<keyword evidence="4" id="KW-0067">ATP-binding</keyword>
<accession>A0A2C5YSK0</accession>
<dbReference type="Pfam" id="PF13245">
    <property type="entry name" value="AAA_19"/>
    <property type="match status" value="1"/>
</dbReference>
<dbReference type="GO" id="GO:0005524">
    <property type="term" value="F:ATP binding"/>
    <property type="evidence" value="ECO:0007669"/>
    <property type="project" value="UniProtKB-KW"/>
</dbReference>
<protein>
    <recommendedName>
        <fullName evidence="6">DNA2/NAM7 helicase-like C-terminal domain-containing protein</fullName>
    </recommendedName>
</protein>
<dbReference type="Gene3D" id="3.40.50.300">
    <property type="entry name" value="P-loop containing nucleotide triphosphate hydrolases"/>
    <property type="match status" value="2"/>
</dbReference>
<dbReference type="InterPro" id="IPR027417">
    <property type="entry name" value="P-loop_NTPase"/>
</dbReference>
<dbReference type="GO" id="GO:0016787">
    <property type="term" value="F:hydrolase activity"/>
    <property type="evidence" value="ECO:0007669"/>
    <property type="project" value="UniProtKB-KW"/>
</dbReference>
<keyword evidence="8" id="KW-1185">Reference proteome</keyword>
<keyword evidence="1" id="KW-0547">Nucleotide-binding</keyword>
<feature type="domain" description="DNA2/NAM7 helicase-like C-terminal" evidence="6">
    <location>
        <begin position="808"/>
        <end position="1005"/>
    </location>
</feature>
<feature type="region of interest" description="Disordered" evidence="5">
    <location>
        <begin position="1"/>
        <end position="20"/>
    </location>
</feature>
<evidence type="ECO:0000313" key="7">
    <source>
        <dbReference type="EMBL" id="PHH81078.1"/>
    </source>
</evidence>
<proteinExistence type="predicted"/>
<evidence type="ECO:0000256" key="1">
    <source>
        <dbReference type="ARBA" id="ARBA00022741"/>
    </source>
</evidence>
<evidence type="ECO:0000256" key="3">
    <source>
        <dbReference type="ARBA" id="ARBA00022806"/>
    </source>
</evidence>
<comment type="caution">
    <text evidence="7">The sequence shown here is derived from an EMBL/GenBank/DDBJ whole genome shotgun (WGS) entry which is preliminary data.</text>
</comment>
<dbReference type="InterPro" id="IPR041679">
    <property type="entry name" value="DNA2/NAM7-like_C"/>
</dbReference>
<keyword evidence="3" id="KW-0347">Helicase</keyword>
<evidence type="ECO:0000256" key="2">
    <source>
        <dbReference type="ARBA" id="ARBA00022801"/>
    </source>
</evidence>